<dbReference type="RefSeq" id="WP_004782640.1">
    <property type="nucleotide sequence ID" value="NZ_KB849403.1"/>
</dbReference>
<reference evidence="2 3" key="1">
    <citation type="submission" date="2013-02" db="EMBL/GenBank/DDBJ databases">
        <title>The Genome Sequence of Acinetobacter sp. NIPH 899.</title>
        <authorList>
            <consortium name="The Broad Institute Genome Sequencing Platform"/>
            <consortium name="The Broad Institute Genome Sequencing Center for Infectious Disease"/>
            <person name="Cerqueira G."/>
            <person name="Feldgarden M."/>
            <person name="Courvalin P."/>
            <person name="Perichon B."/>
            <person name="Grillot-Courvalin C."/>
            <person name="Clermont D."/>
            <person name="Rocha E."/>
            <person name="Yoon E.-J."/>
            <person name="Nemec A."/>
            <person name="Walker B."/>
            <person name="Young S.K."/>
            <person name="Zeng Q."/>
            <person name="Gargeya S."/>
            <person name="Fitzgerald M."/>
            <person name="Haas B."/>
            <person name="Abouelleil A."/>
            <person name="Alvarado L."/>
            <person name="Arachchi H.M."/>
            <person name="Berlin A.M."/>
            <person name="Chapman S.B."/>
            <person name="Dewar J."/>
            <person name="Goldberg J."/>
            <person name="Griggs A."/>
            <person name="Gujja S."/>
            <person name="Hansen M."/>
            <person name="Howarth C."/>
            <person name="Imamovic A."/>
            <person name="Larimer J."/>
            <person name="McCowan C."/>
            <person name="Murphy C."/>
            <person name="Neiman D."/>
            <person name="Pearson M."/>
            <person name="Priest M."/>
            <person name="Roberts A."/>
            <person name="Saif S."/>
            <person name="Shea T."/>
            <person name="Sisk P."/>
            <person name="Sykes S."/>
            <person name="Wortman J."/>
            <person name="Nusbaum C."/>
            <person name="Birren B."/>
        </authorList>
    </citation>
    <scope>NUCLEOTIDE SEQUENCE [LARGE SCALE GENOMIC DNA]</scope>
    <source>
        <strain evidence="2 3">NIPH 899</strain>
    </source>
</reference>
<accession>N8WRH8</accession>
<dbReference type="PROSITE" id="PS50878">
    <property type="entry name" value="RT_POL"/>
    <property type="match status" value="1"/>
</dbReference>
<proteinExistence type="predicted"/>
<dbReference type="Pfam" id="PF00078">
    <property type="entry name" value="RVT_1"/>
    <property type="match status" value="1"/>
</dbReference>
<organism evidence="2 3">
    <name type="scientific">Acinetobacter variabilis</name>
    <dbReference type="NCBI Taxonomy" id="70346"/>
    <lineage>
        <taxon>Bacteria</taxon>
        <taxon>Pseudomonadati</taxon>
        <taxon>Pseudomonadota</taxon>
        <taxon>Gammaproteobacteria</taxon>
        <taxon>Moraxellales</taxon>
        <taxon>Moraxellaceae</taxon>
        <taxon>Acinetobacter</taxon>
    </lineage>
</organism>
<dbReference type="PATRIC" id="fig|1217710.3.peg.1470"/>
<evidence type="ECO:0000259" key="1">
    <source>
        <dbReference type="PROSITE" id="PS50878"/>
    </source>
</evidence>
<dbReference type="eggNOG" id="COG3344">
    <property type="taxonomic scope" value="Bacteria"/>
</dbReference>
<protein>
    <recommendedName>
        <fullName evidence="1">Reverse transcriptase domain-containing protein</fullName>
    </recommendedName>
</protein>
<dbReference type="EMBL" id="APPE01000049">
    <property type="protein sequence ID" value="ENU99498.1"/>
    <property type="molecule type" value="Genomic_DNA"/>
</dbReference>
<sequence>MQTIIELSNSEAKEYFLRSRSYCNIELPPYFSFTEILEKVSNYLDKKELSQITSNTMKPYDLDDVNYSFLNNKDGALSWRPFQIIHPVFYIQLVNTITEPDNWTFIINRFNEFQENEKIICYSYPIVVDDFLIKESTSQITNWWMNIEQQSLQLALEYSHIVHTDITNCYGSIYTHSVAWALHNKEFCKHKDNKNNHKLLGNKLDKYLREMSFGQTNGIPQGSNLMDFVAELVLGYSDHQLSKKLSSINISDYKILRYRDDYRIFTNSESDAKTLTKLLSESLFELGMSLNSQKTFSSTDIIKSSLKEDKWFWIKHKQGNRSIQNHLLLIYNLAEKYPNSGSLKKSLVKFHERLSSKTIHLADFKVLISITTAIMLKNPSVYMICTAILSVLFEFIENPNEVDKTLELIRKKFSNIPNTGHLEVWLQRMTLKYNKDIEYLEKLTKKVLDKNTILWNSDWISASKLKSIIDSTSIIIEEKIEAVEKIITPQEMKIYFSSNTYIADVNEFESVELSY</sequence>
<keyword evidence="3" id="KW-1185">Reference proteome</keyword>
<dbReference type="HOGENOM" id="CLU_039715_0_0_6"/>
<dbReference type="CDD" id="cd01646">
    <property type="entry name" value="RT_Bac_retron_I"/>
    <property type="match status" value="1"/>
</dbReference>
<dbReference type="AlphaFoldDB" id="N8WRH8"/>
<gene>
    <name evidence="2" type="ORF">F969_01554</name>
</gene>
<name>N8WRH8_9GAMM</name>
<dbReference type="Proteomes" id="UP000013070">
    <property type="component" value="Unassembled WGS sequence"/>
</dbReference>
<dbReference type="InterPro" id="IPR000477">
    <property type="entry name" value="RT_dom"/>
</dbReference>
<evidence type="ECO:0000313" key="3">
    <source>
        <dbReference type="Proteomes" id="UP000013070"/>
    </source>
</evidence>
<evidence type="ECO:0000313" key="2">
    <source>
        <dbReference type="EMBL" id="ENU99498.1"/>
    </source>
</evidence>
<comment type="caution">
    <text evidence="2">The sequence shown here is derived from an EMBL/GenBank/DDBJ whole genome shotgun (WGS) entry which is preliminary data.</text>
</comment>
<feature type="domain" description="Reverse transcriptase" evidence="1">
    <location>
        <begin position="1"/>
        <end position="318"/>
    </location>
</feature>